<comment type="caution">
    <text evidence="1">The sequence shown here is derived from an EMBL/GenBank/DDBJ whole genome shotgun (WGS) entry which is preliminary data.</text>
</comment>
<accession>A0A7X1NU81</accession>
<dbReference type="SUPFAM" id="SSF48452">
    <property type="entry name" value="TPR-like"/>
    <property type="match status" value="1"/>
</dbReference>
<evidence type="ECO:0008006" key="3">
    <source>
        <dbReference type="Google" id="ProtNLM"/>
    </source>
</evidence>
<dbReference type="AlphaFoldDB" id="A0A7X1NU81"/>
<dbReference type="Gene3D" id="1.25.40.10">
    <property type="entry name" value="Tetratricopeptide repeat domain"/>
    <property type="match status" value="1"/>
</dbReference>
<evidence type="ECO:0000313" key="2">
    <source>
        <dbReference type="Proteomes" id="UP000484842"/>
    </source>
</evidence>
<organism evidence="1 2">
    <name type="scientific">Deinococcus terrestris</name>
    <dbReference type="NCBI Taxonomy" id="2651870"/>
    <lineage>
        <taxon>Bacteria</taxon>
        <taxon>Thermotogati</taxon>
        <taxon>Deinococcota</taxon>
        <taxon>Deinococci</taxon>
        <taxon>Deinococcales</taxon>
        <taxon>Deinococcaceae</taxon>
        <taxon>Deinococcus</taxon>
    </lineage>
</organism>
<dbReference type="Proteomes" id="UP000484842">
    <property type="component" value="Unassembled WGS sequence"/>
</dbReference>
<dbReference type="InterPro" id="IPR011990">
    <property type="entry name" value="TPR-like_helical_dom_sf"/>
</dbReference>
<evidence type="ECO:0000313" key="1">
    <source>
        <dbReference type="EMBL" id="MPY65917.1"/>
    </source>
</evidence>
<keyword evidence="2" id="KW-1185">Reference proteome</keyword>
<name>A0A7X1NU81_9DEIO</name>
<reference evidence="1 2" key="1">
    <citation type="submission" date="2019-10" db="EMBL/GenBank/DDBJ databases">
        <title>Deinococcus sp. isolated from soil.</title>
        <authorList>
            <person name="Li Y."/>
            <person name="Wang J."/>
        </authorList>
    </citation>
    <scope>NUCLEOTIDE SEQUENCE [LARGE SCALE GENOMIC DNA]</scope>
    <source>
        <strain evidence="1 2">SDU3-2</strain>
    </source>
</reference>
<sequence>MLPEVWAAIDREDWGEARERLEADPDLLASRAGQMAWGYVLAHTGDHAGAREVYGRLRQAHAGDPWEHIAVHQLGMVERLAGEHQAALRLFGEERALIGALPQTKQPFKRAVNGYKIVVCHLALGEGDQARAALEDALADAHTADDPMTLGCLHRARGELAAYGGDRGEARAAYQEAAIFFREAEDDRAAAEVEARAASLVG</sequence>
<proteinExistence type="predicted"/>
<dbReference type="EMBL" id="WBSL01000001">
    <property type="protein sequence ID" value="MPY65917.1"/>
    <property type="molecule type" value="Genomic_DNA"/>
</dbReference>
<gene>
    <name evidence="1" type="ORF">F8S09_04290</name>
</gene>
<dbReference type="RefSeq" id="WP_152869191.1">
    <property type="nucleotide sequence ID" value="NZ_WBSL01000001.1"/>
</dbReference>
<protein>
    <recommendedName>
        <fullName evidence="3">Tetratricopeptide repeat protein</fullName>
    </recommendedName>
</protein>